<organism evidence="2 3">
    <name type="scientific">Aliidiomarina iranensis</name>
    <dbReference type="NCBI Taxonomy" id="1434071"/>
    <lineage>
        <taxon>Bacteria</taxon>
        <taxon>Pseudomonadati</taxon>
        <taxon>Pseudomonadota</taxon>
        <taxon>Gammaproteobacteria</taxon>
        <taxon>Alteromonadales</taxon>
        <taxon>Idiomarinaceae</taxon>
        <taxon>Aliidiomarina</taxon>
    </lineage>
</organism>
<keyword evidence="3" id="KW-1185">Reference proteome</keyword>
<dbReference type="OrthoDB" id="9826381at2"/>
<evidence type="ECO:0000313" key="3">
    <source>
        <dbReference type="Proteomes" id="UP000288395"/>
    </source>
</evidence>
<dbReference type="PROSITE" id="PS51257">
    <property type="entry name" value="PROKAR_LIPOPROTEIN"/>
    <property type="match status" value="1"/>
</dbReference>
<dbReference type="AlphaFoldDB" id="A0A432VPR6"/>
<gene>
    <name evidence="2" type="ORF">CWE08_11825</name>
</gene>
<feature type="chain" id="PRO_5019249100" evidence="1">
    <location>
        <begin position="24"/>
        <end position="135"/>
    </location>
</feature>
<dbReference type="Proteomes" id="UP000288395">
    <property type="component" value="Unassembled WGS sequence"/>
</dbReference>
<evidence type="ECO:0000313" key="2">
    <source>
        <dbReference type="EMBL" id="RUO18167.1"/>
    </source>
</evidence>
<name>A0A432VPR6_9GAMM</name>
<feature type="signal peptide" evidence="1">
    <location>
        <begin position="1"/>
        <end position="23"/>
    </location>
</feature>
<proteinExistence type="predicted"/>
<reference evidence="3" key="1">
    <citation type="journal article" date="2018" name="Front. Microbiol.">
        <title>Genome-Based Analysis Reveals the Taxonomy and Diversity of the Family Idiomarinaceae.</title>
        <authorList>
            <person name="Liu Y."/>
            <person name="Lai Q."/>
            <person name="Shao Z."/>
        </authorList>
    </citation>
    <scope>NUCLEOTIDE SEQUENCE [LARGE SCALE GENOMIC DNA]</scope>
    <source>
        <strain evidence="3">GBPy7</strain>
    </source>
</reference>
<dbReference type="RefSeq" id="WP_126768458.1">
    <property type="nucleotide sequence ID" value="NZ_PIPJ01000015.1"/>
</dbReference>
<evidence type="ECO:0000256" key="1">
    <source>
        <dbReference type="SAM" id="SignalP"/>
    </source>
</evidence>
<sequence>MSVKKLVVVVAATMLLFSAVGCAEKMPQTWPNEVVLLFNSESYVGSRGEVVGYLTEDSRLWLYPEDAKIQRIENSAKLQGVPEEVLTGCSNQFVRVRGTLIQAHPVVLGEITSLVPNEQSDMCTPLESGSSNPPA</sequence>
<comment type="caution">
    <text evidence="2">The sequence shown here is derived from an EMBL/GenBank/DDBJ whole genome shotgun (WGS) entry which is preliminary data.</text>
</comment>
<keyword evidence="1" id="KW-0732">Signal</keyword>
<protein>
    <submittedName>
        <fullName evidence="2">Uncharacterized protein</fullName>
    </submittedName>
</protein>
<accession>A0A432VPR6</accession>
<dbReference type="EMBL" id="PIPJ01000015">
    <property type="protein sequence ID" value="RUO18167.1"/>
    <property type="molecule type" value="Genomic_DNA"/>
</dbReference>